<evidence type="ECO:0000256" key="1">
    <source>
        <dbReference type="ARBA" id="ARBA00001917"/>
    </source>
</evidence>
<dbReference type="AlphaFoldDB" id="A0A9P4UVL5"/>
<dbReference type="GO" id="GO:0003959">
    <property type="term" value="F:NADPH dehydrogenase activity"/>
    <property type="evidence" value="ECO:0007669"/>
    <property type="project" value="InterPro"/>
</dbReference>
<dbReference type="InterPro" id="IPR013785">
    <property type="entry name" value="Aldolase_TIM"/>
</dbReference>
<dbReference type="Proteomes" id="UP000799444">
    <property type="component" value="Unassembled WGS sequence"/>
</dbReference>
<dbReference type="EMBL" id="ML996374">
    <property type="protein sequence ID" value="KAF2726898.1"/>
    <property type="molecule type" value="Genomic_DNA"/>
</dbReference>
<feature type="compositionally biased region" description="Low complexity" evidence="6">
    <location>
        <begin position="1"/>
        <end position="16"/>
    </location>
</feature>
<dbReference type="GO" id="GO:0050661">
    <property type="term" value="F:NADP binding"/>
    <property type="evidence" value="ECO:0007669"/>
    <property type="project" value="InterPro"/>
</dbReference>
<dbReference type="InterPro" id="IPR044152">
    <property type="entry name" value="YqjM-like"/>
</dbReference>
<feature type="region of interest" description="Disordered" evidence="6">
    <location>
        <begin position="1"/>
        <end position="36"/>
    </location>
</feature>
<comment type="caution">
    <text evidence="8">The sequence shown here is derived from an EMBL/GenBank/DDBJ whole genome shotgun (WGS) entry which is preliminary data.</text>
</comment>
<dbReference type="SUPFAM" id="SSF51395">
    <property type="entry name" value="FMN-linked oxidoreductases"/>
    <property type="match status" value="1"/>
</dbReference>
<dbReference type="Gene3D" id="3.20.20.70">
    <property type="entry name" value="Aldolase class I"/>
    <property type="match status" value="1"/>
</dbReference>
<comment type="cofactor">
    <cofactor evidence="1">
        <name>FMN</name>
        <dbReference type="ChEBI" id="CHEBI:58210"/>
    </cofactor>
</comment>
<evidence type="ECO:0000256" key="6">
    <source>
        <dbReference type="SAM" id="MobiDB-lite"/>
    </source>
</evidence>
<accession>A0A9P4UVL5</accession>
<name>A0A9P4UVL5_9PLEO</name>
<organism evidence="8 9">
    <name type="scientific">Polyplosphaeria fusca</name>
    <dbReference type="NCBI Taxonomy" id="682080"/>
    <lineage>
        <taxon>Eukaryota</taxon>
        <taxon>Fungi</taxon>
        <taxon>Dikarya</taxon>
        <taxon>Ascomycota</taxon>
        <taxon>Pezizomycotina</taxon>
        <taxon>Dothideomycetes</taxon>
        <taxon>Pleosporomycetidae</taxon>
        <taxon>Pleosporales</taxon>
        <taxon>Tetraplosphaeriaceae</taxon>
        <taxon>Polyplosphaeria</taxon>
    </lineage>
</organism>
<feature type="domain" description="NADH:flavin oxidoreductase/NADH oxidase N-terminal" evidence="7">
    <location>
        <begin position="38"/>
        <end position="141"/>
    </location>
</feature>
<keyword evidence="3" id="KW-0288">FMN</keyword>
<evidence type="ECO:0000313" key="9">
    <source>
        <dbReference type="Proteomes" id="UP000799444"/>
    </source>
</evidence>
<dbReference type="Pfam" id="PF00724">
    <property type="entry name" value="Oxidored_FMN"/>
    <property type="match status" value="1"/>
</dbReference>
<keyword evidence="5" id="KW-0560">Oxidoreductase</keyword>
<evidence type="ECO:0000256" key="5">
    <source>
        <dbReference type="ARBA" id="ARBA00023002"/>
    </source>
</evidence>
<dbReference type="GO" id="GO:0010181">
    <property type="term" value="F:FMN binding"/>
    <property type="evidence" value="ECO:0007669"/>
    <property type="project" value="InterPro"/>
</dbReference>
<dbReference type="OrthoDB" id="72788at2759"/>
<dbReference type="PANTHER" id="PTHR43303:SF4">
    <property type="entry name" value="NADPH DEHYDROGENASE C23G7.10C-RELATED"/>
    <property type="match status" value="1"/>
</dbReference>
<proteinExistence type="predicted"/>
<keyword evidence="4" id="KW-0521">NADP</keyword>
<keyword evidence="9" id="KW-1185">Reference proteome</keyword>
<sequence>MGSVSPSQTSLPPSLQHKVFQPNPTGTPLSPTPKTPTLFTPLSIRSLTLPHRTLLAPMGTYSSVNGHLTPWQYTHYSSLLSRGPTLTFLEATAVTPEGRTSPLDLGLYSDAHIEGLSKIIDFARKEGQKIGIQLGHSGWKGSMMPILPGRKMEAVRDEDGTILLDSMSPKEPLLSDIIH</sequence>
<evidence type="ECO:0000256" key="3">
    <source>
        <dbReference type="ARBA" id="ARBA00022643"/>
    </source>
</evidence>
<keyword evidence="2" id="KW-0285">Flavoprotein</keyword>
<evidence type="ECO:0000256" key="2">
    <source>
        <dbReference type="ARBA" id="ARBA00022630"/>
    </source>
</evidence>
<dbReference type="PANTHER" id="PTHR43303">
    <property type="entry name" value="NADPH DEHYDROGENASE C23G7.10C-RELATED"/>
    <property type="match status" value="1"/>
</dbReference>
<dbReference type="InterPro" id="IPR001155">
    <property type="entry name" value="OxRdtase_FMN_N"/>
</dbReference>
<protein>
    <submittedName>
        <fullName evidence="8">FMN-linked oxidoreductase</fullName>
    </submittedName>
</protein>
<gene>
    <name evidence="8" type="ORF">EJ04DRAFT_156161</name>
</gene>
<reference evidence="8" key="1">
    <citation type="journal article" date="2020" name="Stud. Mycol.">
        <title>101 Dothideomycetes genomes: a test case for predicting lifestyles and emergence of pathogens.</title>
        <authorList>
            <person name="Haridas S."/>
            <person name="Albert R."/>
            <person name="Binder M."/>
            <person name="Bloem J."/>
            <person name="Labutti K."/>
            <person name="Salamov A."/>
            <person name="Andreopoulos B."/>
            <person name="Baker S."/>
            <person name="Barry K."/>
            <person name="Bills G."/>
            <person name="Bluhm B."/>
            <person name="Cannon C."/>
            <person name="Castanera R."/>
            <person name="Culley D."/>
            <person name="Daum C."/>
            <person name="Ezra D."/>
            <person name="Gonzalez J."/>
            <person name="Henrissat B."/>
            <person name="Kuo A."/>
            <person name="Liang C."/>
            <person name="Lipzen A."/>
            <person name="Lutzoni F."/>
            <person name="Magnuson J."/>
            <person name="Mondo S."/>
            <person name="Nolan M."/>
            <person name="Ohm R."/>
            <person name="Pangilinan J."/>
            <person name="Park H.-J."/>
            <person name="Ramirez L."/>
            <person name="Alfaro M."/>
            <person name="Sun H."/>
            <person name="Tritt A."/>
            <person name="Yoshinaga Y."/>
            <person name="Zwiers L.-H."/>
            <person name="Turgeon B."/>
            <person name="Goodwin S."/>
            <person name="Spatafora J."/>
            <person name="Crous P."/>
            <person name="Grigoriev I."/>
        </authorList>
    </citation>
    <scope>NUCLEOTIDE SEQUENCE</scope>
    <source>
        <strain evidence="8">CBS 125425</strain>
    </source>
</reference>
<evidence type="ECO:0000313" key="8">
    <source>
        <dbReference type="EMBL" id="KAF2726898.1"/>
    </source>
</evidence>
<evidence type="ECO:0000256" key="4">
    <source>
        <dbReference type="ARBA" id="ARBA00022857"/>
    </source>
</evidence>
<evidence type="ECO:0000259" key="7">
    <source>
        <dbReference type="Pfam" id="PF00724"/>
    </source>
</evidence>